<dbReference type="GO" id="GO:0016787">
    <property type="term" value="F:hydrolase activity"/>
    <property type="evidence" value="ECO:0007669"/>
    <property type="project" value="UniProtKB-KW"/>
</dbReference>
<accession>A0A6J5NRC4</accession>
<dbReference type="GO" id="GO:0003677">
    <property type="term" value="F:DNA binding"/>
    <property type="evidence" value="ECO:0007669"/>
    <property type="project" value="UniProtKB-KW"/>
</dbReference>
<proteinExistence type="inferred from homology"/>
<dbReference type="PROSITE" id="PS51898">
    <property type="entry name" value="TYR_RECOMBINASE"/>
    <property type="match status" value="1"/>
</dbReference>
<dbReference type="CDD" id="cd00796">
    <property type="entry name" value="INT_Rci_Hp1_C"/>
    <property type="match status" value="1"/>
</dbReference>
<dbReference type="PANTHER" id="PTHR30349:SF41">
    <property type="entry name" value="INTEGRASE_RECOMBINASE PROTEIN MJ0367-RELATED"/>
    <property type="match status" value="1"/>
</dbReference>
<evidence type="ECO:0000256" key="4">
    <source>
        <dbReference type="ARBA" id="ARBA00022801"/>
    </source>
</evidence>
<comment type="similarity">
    <text evidence="1">Belongs to the 'phage' integrase family.</text>
</comment>
<evidence type="ECO:0000256" key="1">
    <source>
        <dbReference type="ARBA" id="ARBA00008857"/>
    </source>
</evidence>
<keyword evidence="4" id="KW-0378">Hydrolase</keyword>
<evidence type="ECO:0000256" key="3">
    <source>
        <dbReference type="ARBA" id="ARBA00022679"/>
    </source>
</evidence>
<reference evidence="9" key="1">
    <citation type="submission" date="2020-04" db="EMBL/GenBank/DDBJ databases">
        <authorList>
            <person name="Chiriac C."/>
            <person name="Salcher M."/>
            <person name="Ghai R."/>
            <person name="Kavagutti S V."/>
        </authorList>
    </citation>
    <scope>NUCLEOTIDE SEQUENCE</scope>
</reference>
<dbReference type="InterPro" id="IPR013762">
    <property type="entry name" value="Integrase-like_cat_sf"/>
</dbReference>
<evidence type="ECO:0000313" key="9">
    <source>
        <dbReference type="EMBL" id="CAB4161443.1"/>
    </source>
</evidence>
<keyword evidence="7" id="KW-0229">DNA integration</keyword>
<dbReference type="SUPFAM" id="SSF56349">
    <property type="entry name" value="DNA breaking-rejoining enzymes"/>
    <property type="match status" value="1"/>
</dbReference>
<dbReference type="InterPro" id="IPR002104">
    <property type="entry name" value="Integrase_catalytic"/>
</dbReference>
<dbReference type="GO" id="GO:0075713">
    <property type="term" value="P:establishment of integrated proviral latency"/>
    <property type="evidence" value="ECO:0007669"/>
    <property type="project" value="UniProtKB-KW"/>
</dbReference>
<dbReference type="GO" id="GO:0044826">
    <property type="term" value="P:viral genome integration into host DNA"/>
    <property type="evidence" value="ECO:0007669"/>
    <property type="project" value="UniProtKB-KW"/>
</dbReference>
<keyword evidence="7" id="KW-1160">Virus entry into host cell</keyword>
<dbReference type="GO" id="GO:0015074">
    <property type="term" value="P:DNA integration"/>
    <property type="evidence" value="ECO:0007669"/>
    <property type="project" value="InterPro"/>
</dbReference>
<dbReference type="GO" id="GO:0006310">
    <property type="term" value="P:DNA recombination"/>
    <property type="evidence" value="ECO:0007669"/>
    <property type="project" value="UniProtKB-KW"/>
</dbReference>
<keyword evidence="5" id="KW-0238">DNA-binding</keyword>
<dbReference type="InterPro" id="IPR050090">
    <property type="entry name" value="Tyrosine_recombinase_XerCD"/>
</dbReference>
<evidence type="ECO:0000256" key="6">
    <source>
        <dbReference type="ARBA" id="ARBA00023172"/>
    </source>
</evidence>
<sequence>MKKDILLRDAYERYCSTKEDSPDHRNMIRGMHKLFGVGEWKDKAYHWPQNIMIHQVDGGMVTDLMEARAREGLMPASVNAEIRNLRRVFNYGLNAMRAKPPEEPFKFKLIKTKDKTRFISLSEEERILAFFNTRQGRTAEVARGLYIFLVDTGVRISEALGVRKKDIDLDDGTVLVWREKTDEPGMPALTPRVREVVMGRLKDCKAPEDHLFQRTNRAIKFLRKALDYHFNQDPVEVKRHGKVTIHTLRHTFASRLVVNEVSLYTVSVLLGHTSTQMSRRYAHLEARTKAKQAAEILSGMSSSNATRRNDV</sequence>
<dbReference type="Gene3D" id="1.10.443.10">
    <property type="entry name" value="Intergrase catalytic core"/>
    <property type="match status" value="1"/>
</dbReference>
<dbReference type="EMBL" id="LR796716">
    <property type="protein sequence ID" value="CAB4161443.1"/>
    <property type="molecule type" value="Genomic_DNA"/>
</dbReference>
<evidence type="ECO:0000256" key="7">
    <source>
        <dbReference type="ARBA" id="ARBA00023195"/>
    </source>
</evidence>
<dbReference type="PANTHER" id="PTHR30349">
    <property type="entry name" value="PHAGE INTEGRASE-RELATED"/>
    <property type="match status" value="1"/>
</dbReference>
<keyword evidence="6" id="KW-0233">DNA recombination</keyword>
<evidence type="ECO:0000259" key="8">
    <source>
        <dbReference type="PROSITE" id="PS51898"/>
    </source>
</evidence>
<name>A0A6J5NRC4_9CAUD</name>
<gene>
    <name evidence="9" type="ORF">UFOVP730_49</name>
</gene>
<protein>
    <recommendedName>
        <fullName evidence="2">Integrase</fullName>
    </recommendedName>
</protein>
<feature type="domain" description="Tyr recombinase" evidence="8">
    <location>
        <begin position="114"/>
        <end position="294"/>
    </location>
</feature>
<evidence type="ECO:0000256" key="2">
    <source>
        <dbReference type="ARBA" id="ARBA00016082"/>
    </source>
</evidence>
<evidence type="ECO:0000256" key="5">
    <source>
        <dbReference type="ARBA" id="ARBA00023125"/>
    </source>
</evidence>
<organism evidence="9">
    <name type="scientific">uncultured Caudovirales phage</name>
    <dbReference type="NCBI Taxonomy" id="2100421"/>
    <lineage>
        <taxon>Viruses</taxon>
        <taxon>Duplodnaviria</taxon>
        <taxon>Heunggongvirae</taxon>
        <taxon>Uroviricota</taxon>
        <taxon>Caudoviricetes</taxon>
        <taxon>Peduoviridae</taxon>
        <taxon>Maltschvirus</taxon>
        <taxon>Maltschvirus maltsch</taxon>
    </lineage>
</organism>
<keyword evidence="7" id="KW-1179">Viral genome integration</keyword>
<dbReference type="InterPro" id="IPR011010">
    <property type="entry name" value="DNA_brk_join_enz"/>
</dbReference>
<dbReference type="GO" id="GO:0016740">
    <property type="term" value="F:transferase activity"/>
    <property type="evidence" value="ECO:0007669"/>
    <property type="project" value="UniProtKB-KW"/>
</dbReference>
<keyword evidence="3" id="KW-0808">Transferase</keyword>
<dbReference type="Pfam" id="PF00589">
    <property type="entry name" value="Phage_integrase"/>
    <property type="match status" value="1"/>
</dbReference>